<dbReference type="Proteomes" id="UP000269945">
    <property type="component" value="Unassembled WGS sequence"/>
</dbReference>
<dbReference type="EMBL" id="CYRY02047092">
    <property type="protein sequence ID" value="VCX42997.1"/>
    <property type="molecule type" value="Genomic_DNA"/>
</dbReference>
<reference evidence="1 2" key="1">
    <citation type="submission" date="2018-10" db="EMBL/GenBank/DDBJ databases">
        <authorList>
            <person name="Ekblom R."/>
            <person name="Jareborg N."/>
        </authorList>
    </citation>
    <scope>NUCLEOTIDE SEQUENCE [LARGE SCALE GENOMIC DNA]</scope>
    <source>
        <tissue evidence="1">Muscle</tissue>
    </source>
</reference>
<protein>
    <submittedName>
        <fullName evidence="1">Uncharacterized protein</fullName>
    </submittedName>
</protein>
<accession>A0A9X9MDL9</accession>
<feature type="non-terminal residue" evidence="1">
    <location>
        <position position="51"/>
    </location>
</feature>
<comment type="caution">
    <text evidence="1">The sequence shown here is derived from an EMBL/GenBank/DDBJ whole genome shotgun (WGS) entry which is preliminary data.</text>
</comment>
<evidence type="ECO:0000313" key="2">
    <source>
        <dbReference type="Proteomes" id="UP000269945"/>
    </source>
</evidence>
<keyword evidence="2" id="KW-1185">Reference proteome</keyword>
<sequence>MASCAGQIRRRTEVGRAELASWEMRSEEACPLGLAEGQWRPREPHFAWSEM</sequence>
<proteinExistence type="predicted"/>
<evidence type="ECO:0000313" key="1">
    <source>
        <dbReference type="EMBL" id="VCX42997.1"/>
    </source>
</evidence>
<name>A0A9X9MDL9_GULGU</name>
<gene>
    <name evidence="1" type="ORF">BN2614_LOCUS5</name>
</gene>
<dbReference type="AlphaFoldDB" id="A0A9X9MDL9"/>
<organism evidence="1 2">
    <name type="scientific">Gulo gulo</name>
    <name type="common">Wolverine</name>
    <name type="synonym">Gluton</name>
    <dbReference type="NCBI Taxonomy" id="48420"/>
    <lineage>
        <taxon>Eukaryota</taxon>
        <taxon>Metazoa</taxon>
        <taxon>Chordata</taxon>
        <taxon>Craniata</taxon>
        <taxon>Vertebrata</taxon>
        <taxon>Euteleostomi</taxon>
        <taxon>Mammalia</taxon>
        <taxon>Eutheria</taxon>
        <taxon>Laurasiatheria</taxon>
        <taxon>Carnivora</taxon>
        <taxon>Caniformia</taxon>
        <taxon>Musteloidea</taxon>
        <taxon>Mustelidae</taxon>
        <taxon>Guloninae</taxon>
        <taxon>Gulo</taxon>
    </lineage>
</organism>